<dbReference type="OrthoDB" id="10059987at2759"/>
<protein>
    <submittedName>
        <fullName evidence="1">Uncharacterized protein</fullName>
    </submittedName>
</protein>
<dbReference type="AlphaFoldDB" id="A0A8K0G7I3"/>
<reference evidence="1" key="1">
    <citation type="submission" date="2019-08" db="EMBL/GenBank/DDBJ databases">
        <title>The genome of the North American firefly Photinus pyralis.</title>
        <authorList>
            <consortium name="Photinus pyralis genome working group"/>
            <person name="Fallon T.R."/>
            <person name="Sander Lower S.E."/>
            <person name="Weng J.-K."/>
        </authorList>
    </citation>
    <scope>NUCLEOTIDE SEQUENCE</scope>
    <source>
        <strain evidence="1">TRF0915ILg1</strain>
        <tissue evidence="1">Whole body</tissue>
    </source>
</reference>
<accession>A0A8K0G7I3</accession>
<name>A0A8K0G7I3_IGNLU</name>
<evidence type="ECO:0000313" key="2">
    <source>
        <dbReference type="Proteomes" id="UP000801492"/>
    </source>
</evidence>
<dbReference type="Proteomes" id="UP000801492">
    <property type="component" value="Unassembled WGS sequence"/>
</dbReference>
<proteinExistence type="predicted"/>
<organism evidence="1 2">
    <name type="scientific">Ignelater luminosus</name>
    <name type="common">Cucubano</name>
    <name type="synonym">Pyrophorus luminosus</name>
    <dbReference type="NCBI Taxonomy" id="2038154"/>
    <lineage>
        <taxon>Eukaryota</taxon>
        <taxon>Metazoa</taxon>
        <taxon>Ecdysozoa</taxon>
        <taxon>Arthropoda</taxon>
        <taxon>Hexapoda</taxon>
        <taxon>Insecta</taxon>
        <taxon>Pterygota</taxon>
        <taxon>Neoptera</taxon>
        <taxon>Endopterygota</taxon>
        <taxon>Coleoptera</taxon>
        <taxon>Polyphaga</taxon>
        <taxon>Elateriformia</taxon>
        <taxon>Elateroidea</taxon>
        <taxon>Elateridae</taxon>
        <taxon>Agrypninae</taxon>
        <taxon>Pyrophorini</taxon>
        <taxon>Ignelater</taxon>
    </lineage>
</organism>
<evidence type="ECO:0000313" key="1">
    <source>
        <dbReference type="EMBL" id="KAF2888328.1"/>
    </source>
</evidence>
<comment type="caution">
    <text evidence="1">The sequence shown here is derived from an EMBL/GenBank/DDBJ whole genome shotgun (WGS) entry which is preliminary data.</text>
</comment>
<dbReference type="EMBL" id="VTPC01078265">
    <property type="protein sequence ID" value="KAF2888328.1"/>
    <property type="molecule type" value="Genomic_DNA"/>
</dbReference>
<gene>
    <name evidence="1" type="ORF">ILUMI_17845</name>
</gene>
<keyword evidence="2" id="KW-1185">Reference proteome</keyword>
<sequence>MQRTCQHQKNPVSRQKPDILRSEVEMAIRRQKSHRWYSHLNDMGPRRHPSRYNIANFPKNMENMHVARGLDKIKLSQLLDKIENISTETGLEINRGKTRIMMIDRANNNQNQLTEINDITIVNHFVYSGPMITDTGGEQQLQNNAMAKLPKIRKSYHQNQIGQMLGLPSYLYASECWTLKEADKKSIQGKSKRFLQR</sequence>